<name>A0A7Z0KYP1_9RHOB</name>
<dbReference type="EMBL" id="JACBXS010000026">
    <property type="protein sequence ID" value="NYS25822.1"/>
    <property type="molecule type" value="Genomic_DNA"/>
</dbReference>
<evidence type="ECO:0000256" key="2">
    <source>
        <dbReference type="SAM" id="MobiDB-lite"/>
    </source>
</evidence>
<feature type="compositionally biased region" description="Low complexity" evidence="2">
    <location>
        <begin position="85"/>
        <end position="99"/>
    </location>
</feature>
<evidence type="ECO:0000313" key="4">
    <source>
        <dbReference type="EMBL" id="NYS25822.1"/>
    </source>
</evidence>
<feature type="compositionally biased region" description="Low complexity" evidence="2">
    <location>
        <begin position="215"/>
        <end position="231"/>
    </location>
</feature>
<evidence type="ECO:0008006" key="6">
    <source>
        <dbReference type="Google" id="ProtNLM"/>
    </source>
</evidence>
<feature type="compositionally biased region" description="Polar residues" evidence="2">
    <location>
        <begin position="110"/>
        <end position="121"/>
    </location>
</feature>
<proteinExistence type="predicted"/>
<keyword evidence="3" id="KW-0812">Transmembrane</keyword>
<dbReference type="RefSeq" id="WP_179906622.1">
    <property type="nucleotide sequence ID" value="NZ_JACBXS010000026.1"/>
</dbReference>
<feature type="compositionally biased region" description="Low complexity" evidence="2">
    <location>
        <begin position="156"/>
        <end position="167"/>
    </location>
</feature>
<feature type="region of interest" description="Disordered" evidence="2">
    <location>
        <begin position="215"/>
        <end position="248"/>
    </location>
</feature>
<feature type="transmembrane region" description="Helical" evidence="3">
    <location>
        <begin position="252"/>
        <end position="271"/>
    </location>
</feature>
<feature type="coiled-coil region" evidence="1">
    <location>
        <begin position="284"/>
        <end position="311"/>
    </location>
</feature>
<feature type="compositionally biased region" description="Pro residues" evidence="2">
    <location>
        <begin position="232"/>
        <end position="246"/>
    </location>
</feature>
<sequence length="614" mass="61945">MARKTRPTRQSSRNNQTAKGDTAPPEDAAKDTKDPTAPALEQDTPHPGSDAPPPAPESSATDEAPKPEDTTPADTAPEGTTPGDTAPGEATPEGAAPEEAAPEHAAPEDSGNSTADTATETPSPPDEIAAPMAASADETLSAEVAGTTPEGDAPEAKGTAAETAEALPEPEDTAITDDAAAGDATHSDDADTETRSDALMAAAVPAAAGMAAAGAATATASPQSTGTSASDAPPPRDSAPTAPPPRRSAFPMFLGGIVAAGLGAGATWYAADQGWIDMGPEVDLSAQDARLDSLRADLATLQEQLAAEADRESVAPEEFSTAIDSLQTQIAETADGFEDLRASVSDNLAELDAARGEAREIGQAMGSLLQRLERAEESIAGLDTATDSLAAQGETMDQSLSALSVRVAAIQAAQEALQADIDDVRALADARIEDVQAAAAAAAAEADQRAARAEAIAALDTIEAALQSGSSYAAALARVEAVADDIPAALHAGAADGIATLTELQEDFGSASRAGLRAALQGMDYEGTTDRIGSFLRSQIGARSLAPRAGDDPDAVMSRATHAVETGDLNAALQELEALPEAGRAAMSDWISAARTRLDAIAGLDALKQTMTAG</sequence>
<evidence type="ECO:0000256" key="3">
    <source>
        <dbReference type="SAM" id="Phobius"/>
    </source>
</evidence>
<keyword evidence="3" id="KW-0472">Membrane</keyword>
<evidence type="ECO:0000256" key="1">
    <source>
        <dbReference type="SAM" id="Coils"/>
    </source>
</evidence>
<comment type="caution">
    <text evidence="4">The sequence shown here is derived from an EMBL/GenBank/DDBJ whole genome shotgun (WGS) entry which is preliminary data.</text>
</comment>
<evidence type="ECO:0000313" key="5">
    <source>
        <dbReference type="Proteomes" id="UP000529417"/>
    </source>
</evidence>
<dbReference type="Gene3D" id="1.10.287.1490">
    <property type="match status" value="1"/>
</dbReference>
<keyword evidence="5" id="KW-1185">Reference proteome</keyword>
<keyword evidence="1" id="KW-0175">Coiled coil</keyword>
<dbReference type="AlphaFoldDB" id="A0A7Z0KYP1"/>
<accession>A0A7Z0KYP1</accession>
<dbReference type="Proteomes" id="UP000529417">
    <property type="component" value="Unassembled WGS sequence"/>
</dbReference>
<feature type="region of interest" description="Disordered" evidence="2">
    <location>
        <begin position="1"/>
        <end position="193"/>
    </location>
</feature>
<keyword evidence="3" id="KW-1133">Transmembrane helix</keyword>
<reference evidence="4 5" key="1">
    <citation type="journal article" date="2000" name="Arch. Microbiol.">
        <title>Rhodobaca bogoriensis gen. nov. and sp. nov., an alkaliphilic purple nonsulfur bacterium from African Rift Valley soda lakes.</title>
        <authorList>
            <person name="Milford A.D."/>
            <person name="Achenbach L.A."/>
            <person name="Jung D.O."/>
            <person name="Madigan M.T."/>
        </authorList>
    </citation>
    <scope>NUCLEOTIDE SEQUENCE [LARGE SCALE GENOMIC DNA]</scope>
    <source>
        <strain evidence="4 5">2376</strain>
    </source>
</reference>
<organism evidence="4 5">
    <name type="scientific">Rhabdonatronobacter sediminivivens</name>
    <dbReference type="NCBI Taxonomy" id="2743469"/>
    <lineage>
        <taxon>Bacteria</taxon>
        <taxon>Pseudomonadati</taxon>
        <taxon>Pseudomonadota</taxon>
        <taxon>Alphaproteobacteria</taxon>
        <taxon>Rhodobacterales</taxon>
        <taxon>Paracoccaceae</taxon>
        <taxon>Rhabdonatronobacter</taxon>
    </lineage>
</organism>
<protein>
    <recommendedName>
        <fullName evidence="6">Inner membrane protein</fullName>
    </recommendedName>
</protein>
<gene>
    <name evidence="4" type="ORF">HUK65_12555</name>
</gene>
<feature type="compositionally biased region" description="Polar residues" evidence="2">
    <location>
        <begin position="8"/>
        <end position="19"/>
    </location>
</feature>